<keyword evidence="4" id="KW-1185">Reference proteome</keyword>
<dbReference type="Proteomes" id="UP000681722">
    <property type="component" value="Unassembled WGS sequence"/>
</dbReference>
<reference evidence="2" key="1">
    <citation type="submission" date="2021-02" db="EMBL/GenBank/DDBJ databases">
        <authorList>
            <person name="Nowell W R."/>
        </authorList>
    </citation>
    <scope>NUCLEOTIDE SEQUENCE</scope>
</reference>
<dbReference type="OrthoDB" id="6782675at2759"/>
<dbReference type="EMBL" id="CAJOBC010089162">
    <property type="protein sequence ID" value="CAF4377551.1"/>
    <property type="molecule type" value="Genomic_DNA"/>
</dbReference>
<accession>A0A815UHK4</accession>
<evidence type="ECO:0000313" key="3">
    <source>
        <dbReference type="EMBL" id="CAF4377551.1"/>
    </source>
</evidence>
<name>A0A815UHK4_9BILA</name>
<evidence type="ECO:0000313" key="2">
    <source>
        <dbReference type="EMBL" id="CAF1517745.1"/>
    </source>
</evidence>
<evidence type="ECO:0000256" key="1">
    <source>
        <dbReference type="SAM" id="MobiDB-lite"/>
    </source>
</evidence>
<organism evidence="2 4">
    <name type="scientific">Didymodactylos carnosus</name>
    <dbReference type="NCBI Taxonomy" id="1234261"/>
    <lineage>
        <taxon>Eukaryota</taxon>
        <taxon>Metazoa</taxon>
        <taxon>Spiralia</taxon>
        <taxon>Gnathifera</taxon>
        <taxon>Rotifera</taxon>
        <taxon>Eurotatoria</taxon>
        <taxon>Bdelloidea</taxon>
        <taxon>Philodinida</taxon>
        <taxon>Philodinidae</taxon>
        <taxon>Didymodactylos</taxon>
    </lineage>
</organism>
<dbReference type="Proteomes" id="UP000663829">
    <property type="component" value="Unassembled WGS sequence"/>
</dbReference>
<dbReference type="AlphaFoldDB" id="A0A815UHK4"/>
<proteinExistence type="predicted"/>
<dbReference type="EMBL" id="CAJNOQ010023612">
    <property type="protein sequence ID" value="CAF1517745.1"/>
    <property type="molecule type" value="Genomic_DNA"/>
</dbReference>
<protein>
    <submittedName>
        <fullName evidence="2">Uncharacterized protein</fullName>
    </submittedName>
</protein>
<comment type="caution">
    <text evidence="2">The sequence shown here is derived from an EMBL/GenBank/DDBJ whole genome shotgun (WGS) entry which is preliminary data.</text>
</comment>
<evidence type="ECO:0000313" key="4">
    <source>
        <dbReference type="Proteomes" id="UP000663829"/>
    </source>
</evidence>
<sequence>MMAFNILKQLDKPEATSLNACLTDYIRRSANQALKSNKNKKVINVNKTELTALKGLLKDKSIVIMKADKGSSCVVMDKEQYKQKVLELLSSGNSFRKMNDKDEKDKINAIENVPKRQKKI</sequence>
<gene>
    <name evidence="2" type="ORF">GPM918_LOCUS37410</name>
    <name evidence="3" type="ORF">SRO942_LOCUS38175</name>
</gene>
<feature type="region of interest" description="Disordered" evidence="1">
    <location>
        <begin position="101"/>
        <end position="120"/>
    </location>
</feature>